<dbReference type="PRINTS" id="PR01434">
    <property type="entry name" value="NADHDHGNASE5"/>
</dbReference>
<dbReference type="NCBIfam" id="NF005141">
    <property type="entry name" value="PRK06590.1"/>
    <property type="match status" value="1"/>
</dbReference>
<accession>A0A8J6PN36</accession>
<feature type="transmembrane region" description="Helical" evidence="15">
    <location>
        <begin position="137"/>
        <end position="156"/>
    </location>
</feature>
<evidence type="ECO:0000256" key="5">
    <source>
        <dbReference type="ARBA" id="ARBA00022660"/>
    </source>
</evidence>
<gene>
    <name evidence="19" type="primary">nuoL</name>
    <name evidence="19" type="ORF">ICI42_09215</name>
</gene>
<keyword evidence="12 15" id="KW-0472">Membrane</keyword>
<evidence type="ECO:0000256" key="11">
    <source>
        <dbReference type="ARBA" id="ARBA00023075"/>
    </source>
</evidence>
<feature type="transmembrane region" description="Helical" evidence="15">
    <location>
        <begin position="323"/>
        <end position="349"/>
    </location>
</feature>
<dbReference type="RefSeq" id="WP_188164247.1">
    <property type="nucleotide sequence ID" value="NZ_JACVVX010000002.1"/>
</dbReference>
<evidence type="ECO:0000256" key="15">
    <source>
        <dbReference type="SAM" id="Phobius"/>
    </source>
</evidence>
<dbReference type="GO" id="GO:0003954">
    <property type="term" value="F:NADH dehydrogenase activity"/>
    <property type="evidence" value="ECO:0007669"/>
    <property type="project" value="TreeGrafter"/>
</dbReference>
<evidence type="ECO:0000256" key="12">
    <source>
        <dbReference type="ARBA" id="ARBA00023136"/>
    </source>
</evidence>
<evidence type="ECO:0000256" key="1">
    <source>
        <dbReference type="ARBA" id="ARBA00004127"/>
    </source>
</evidence>
<reference evidence="19" key="1">
    <citation type="submission" date="2020-09" db="EMBL/GenBank/DDBJ databases">
        <title>Genome seq and assembly of Tianweitania sp.</title>
        <authorList>
            <person name="Chhetri G."/>
        </authorList>
    </citation>
    <scope>NUCLEOTIDE SEQUENCE</scope>
    <source>
        <strain evidence="19">Rool2</strain>
    </source>
</reference>
<dbReference type="PRINTS" id="PR01435">
    <property type="entry name" value="NPOXDRDTASE5"/>
</dbReference>
<keyword evidence="5" id="KW-0679">Respiratory chain</keyword>
<dbReference type="PANTHER" id="PTHR42829">
    <property type="entry name" value="NADH-UBIQUINONE OXIDOREDUCTASE CHAIN 5"/>
    <property type="match status" value="1"/>
</dbReference>
<keyword evidence="8" id="KW-0249">Electron transport</keyword>
<keyword evidence="10" id="KW-0520">NAD</keyword>
<dbReference type="Proteomes" id="UP000643405">
    <property type="component" value="Unassembled WGS sequence"/>
</dbReference>
<feature type="transmembrane region" description="Helical" evidence="15">
    <location>
        <begin position="114"/>
        <end position="131"/>
    </location>
</feature>
<dbReference type="Pfam" id="PF00662">
    <property type="entry name" value="Proton_antipo_N"/>
    <property type="match status" value="1"/>
</dbReference>
<dbReference type="InterPro" id="IPR018393">
    <property type="entry name" value="NADHpl_OxRdtase_5_subgr"/>
</dbReference>
<feature type="transmembrane region" description="Helical" evidence="15">
    <location>
        <begin position="481"/>
        <end position="500"/>
    </location>
</feature>
<evidence type="ECO:0000256" key="7">
    <source>
        <dbReference type="ARBA" id="ARBA00022967"/>
    </source>
</evidence>
<keyword evidence="4" id="KW-0813">Transport</keyword>
<keyword evidence="11" id="KW-0830">Ubiquinone</keyword>
<protein>
    <recommendedName>
        <fullName evidence="3">NADH-ubiquinone oxidoreductase chain 5</fullName>
        <ecNumber evidence="2">7.1.1.2</ecNumber>
    </recommendedName>
</protein>
<dbReference type="InterPro" id="IPR010934">
    <property type="entry name" value="NADH_DH_su5_C"/>
</dbReference>
<feature type="transmembrane region" description="Helical" evidence="15">
    <location>
        <begin position="75"/>
        <end position="102"/>
    </location>
</feature>
<feature type="transmembrane region" description="Helical" evidence="15">
    <location>
        <begin position="177"/>
        <end position="200"/>
    </location>
</feature>
<keyword evidence="20" id="KW-1185">Reference proteome</keyword>
<evidence type="ECO:0000256" key="3">
    <source>
        <dbReference type="ARBA" id="ARBA00021096"/>
    </source>
</evidence>
<feature type="transmembrane region" description="Helical" evidence="15">
    <location>
        <begin position="295"/>
        <end position="316"/>
    </location>
</feature>
<name>A0A8J6PN36_9HYPH</name>
<feature type="domain" description="NADH dehydrogenase subunit 5 C-terminal" evidence="18">
    <location>
        <begin position="452"/>
        <end position="505"/>
    </location>
</feature>
<dbReference type="GO" id="GO:0015990">
    <property type="term" value="P:electron transport coupled proton transport"/>
    <property type="evidence" value="ECO:0007669"/>
    <property type="project" value="TreeGrafter"/>
</dbReference>
<evidence type="ECO:0000256" key="2">
    <source>
        <dbReference type="ARBA" id="ARBA00012944"/>
    </source>
</evidence>
<comment type="caution">
    <text evidence="19">The sequence shown here is derived from an EMBL/GenBank/DDBJ whole genome shotgun (WGS) entry which is preliminary data.</text>
</comment>
<evidence type="ECO:0000259" key="17">
    <source>
        <dbReference type="Pfam" id="PF00662"/>
    </source>
</evidence>
<evidence type="ECO:0000256" key="14">
    <source>
        <dbReference type="RuleBase" id="RU000320"/>
    </source>
</evidence>
<dbReference type="NCBIfam" id="TIGR01974">
    <property type="entry name" value="NDH_I_L"/>
    <property type="match status" value="1"/>
</dbReference>
<feature type="transmembrane region" description="Helical" evidence="15">
    <location>
        <begin position="433"/>
        <end position="454"/>
    </location>
</feature>
<dbReference type="InterPro" id="IPR003945">
    <property type="entry name" value="NU5C-like"/>
</dbReference>
<evidence type="ECO:0000313" key="20">
    <source>
        <dbReference type="Proteomes" id="UP000643405"/>
    </source>
</evidence>
<evidence type="ECO:0000256" key="6">
    <source>
        <dbReference type="ARBA" id="ARBA00022692"/>
    </source>
</evidence>
<evidence type="ECO:0000259" key="16">
    <source>
        <dbReference type="Pfam" id="PF00361"/>
    </source>
</evidence>
<comment type="catalytic activity">
    <reaction evidence="13">
        <text>a ubiquinone + NADH + 5 H(+)(in) = a ubiquinol + NAD(+) + 4 H(+)(out)</text>
        <dbReference type="Rhea" id="RHEA:29091"/>
        <dbReference type="Rhea" id="RHEA-COMP:9565"/>
        <dbReference type="Rhea" id="RHEA-COMP:9566"/>
        <dbReference type="ChEBI" id="CHEBI:15378"/>
        <dbReference type="ChEBI" id="CHEBI:16389"/>
        <dbReference type="ChEBI" id="CHEBI:17976"/>
        <dbReference type="ChEBI" id="CHEBI:57540"/>
        <dbReference type="ChEBI" id="CHEBI:57945"/>
        <dbReference type="EC" id="7.1.1.2"/>
    </reaction>
</comment>
<proteinExistence type="predicted"/>
<comment type="subcellular location">
    <subcellularLocation>
        <location evidence="1">Endomembrane system</location>
        <topology evidence="1">Multi-pass membrane protein</topology>
    </subcellularLocation>
    <subcellularLocation>
        <location evidence="14">Membrane</location>
        <topology evidence="14">Multi-pass membrane protein</topology>
    </subcellularLocation>
</comment>
<evidence type="ECO:0000313" key="19">
    <source>
        <dbReference type="EMBL" id="MBD0414832.1"/>
    </source>
</evidence>
<evidence type="ECO:0000256" key="13">
    <source>
        <dbReference type="ARBA" id="ARBA00049551"/>
    </source>
</evidence>
<feature type="transmembrane region" description="Helical" evidence="15">
    <location>
        <begin position="355"/>
        <end position="372"/>
    </location>
</feature>
<feature type="transmembrane region" description="Helical" evidence="15">
    <location>
        <begin position="228"/>
        <end position="244"/>
    </location>
</feature>
<evidence type="ECO:0000256" key="10">
    <source>
        <dbReference type="ARBA" id="ARBA00023027"/>
    </source>
</evidence>
<dbReference type="AlphaFoldDB" id="A0A8J6PN36"/>
<evidence type="ECO:0000259" key="18">
    <source>
        <dbReference type="Pfam" id="PF06455"/>
    </source>
</evidence>
<feature type="transmembrane region" description="Helical" evidence="15">
    <location>
        <begin position="35"/>
        <end position="55"/>
    </location>
</feature>
<feature type="transmembrane region" description="Helical" evidence="15">
    <location>
        <begin position="637"/>
        <end position="657"/>
    </location>
</feature>
<feature type="transmembrane region" description="Helical" evidence="15">
    <location>
        <begin position="392"/>
        <end position="413"/>
    </location>
</feature>
<dbReference type="Pfam" id="PF06455">
    <property type="entry name" value="NADH5_C"/>
    <property type="match status" value="1"/>
</dbReference>
<evidence type="ECO:0000256" key="4">
    <source>
        <dbReference type="ARBA" id="ARBA00022448"/>
    </source>
</evidence>
<organism evidence="19 20">
    <name type="scientific">Oryzicola mucosus</name>
    <dbReference type="NCBI Taxonomy" id="2767425"/>
    <lineage>
        <taxon>Bacteria</taxon>
        <taxon>Pseudomonadati</taxon>
        <taxon>Pseudomonadota</taxon>
        <taxon>Alphaproteobacteria</taxon>
        <taxon>Hyphomicrobiales</taxon>
        <taxon>Phyllobacteriaceae</taxon>
        <taxon>Oryzicola</taxon>
    </lineage>
</organism>
<keyword evidence="6 14" id="KW-0812">Transmembrane</keyword>
<dbReference type="GO" id="GO:0016020">
    <property type="term" value="C:membrane"/>
    <property type="evidence" value="ECO:0007669"/>
    <property type="project" value="UniProtKB-SubCell"/>
</dbReference>
<dbReference type="GO" id="GO:0012505">
    <property type="term" value="C:endomembrane system"/>
    <property type="evidence" value="ECO:0007669"/>
    <property type="project" value="UniProtKB-SubCell"/>
</dbReference>
<dbReference type="Gene3D" id="1.20.5.2700">
    <property type="match status" value="1"/>
</dbReference>
<dbReference type="EC" id="7.1.1.2" evidence="2"/>
<dbReference type="Pfam" id="PF00361">
    <property type="entry name" value="Proton_antipo_M"/>
    <property type="match status" value="1"/>
</dbReference>
<sequence length="661" mass="72895">MYQAIVFLPLAGFLIVGLFGTSLGAKASEYITSGLMVVVAALSWVAFFTVALGHTEAFTVPVLRFIDSGSLQADWALRIDTLTAVMLIVVNTVSALVHIYSIGYMHHDPHRPRFFAYLSLFTFAMLMLVTSDNLVQMFFGWEGVGLASYLLIGFWYKKPSAGAAAMKAFIVNRVGDFGFLLGLFGVFVLFGSVQFSTIFANAATYLPAEGAEHAETVMNFLGYHLDKHAAITVVCLFLFMGAMGKSAQVPLHTWLPDAMEGPTPVSALIHAATMVTAGVFMLARLSPLFELSHSALTFVTFIGAFTAFFAATVGLVQNDIKRVIAYSTCSQLGYMFVALGMGFYSAAIFHLFTHAFFKALLFLGSGSVIHAVSDEQDMRKMGGLRKLIPTTYWMMIIGTLALTGVGIPATIIGTAGFFSKDAIIEGAFVGHNAVAGFAFVMLVVAACFTSFYSWRLIFMTFHGKPRATADVMHHVHESPPVMLVPLFILAVGALFAGVVFHEYFIGHHYEEFWKGAIFTAESNHILHDFHEVPMWVKLSPFVAMIAGFAVAYLFYIKSPEAPKRLAEQHRGLYAFLLNKWYFDELYDFLFVQPAKRIGTFLWKRGDGWVIDRLGPDGISARVVDVTNRVVKLQTGYLYHYAFAMLIGVVALVTWMMFGSSF</sequence>
<dbReference type="InterPro" id="IPR001750">
    <property type="entry name" value="ND/Mrp_TM"/>
</dbReference>
<feature type="domain" description="NADH-Ubiquinone oxidoreductase (complex I) chain 5 N-terminal" evidence="17">
    <location>
        <begin position="66"/>
        <end position="115"/>
    </location>
</feature>
<keyword evidence="7" id="KW-1278">Translocase</keyword>
<feature type="domain" description="NADH:quinone oxidoreductase/Mrp antiporter transmembrane" evidence="16">
    <location>
        <begin position="131"/>
        <end position="441"/>
    </location>
</feature>
<dbReference type="PANTHER" id="PTHR42829:SF2">
    <property type="entry name" value="NADH-UBIQUINONE OXIDOREDUCTASE CHAIN 5"/>
    <property type="match status" value="1"/>
</dbReference>
<dbReference type="EMBL" id="JACVVX010000002">
    <property type="protein sequence ID" value="MBD0414832.1"/>
    <property type="molecule type" value="Genomic_DNA"/>
</dbReference>
<feature type="transmembrane region" description="Helical" evidence="15">
    <location>
        <begin position="534"/>
        <end position="555"/>
    </location>
</feature>
<keyword evidence="9 15" id="KW-1133">Transmembrane helix</keyword>
<feature type="transmembrane region" description="Helical" evidence="15">
    <location>
        <begin position="6"/>
        <end position="23"/>
    </location>
</feature>
<dbReference type="GO" id="GO:0042773">
    <property type="term" value="P:ATP synthesis coupled electron transport"/>
    <property type="evidence" value="ECO:0007669"/>
    <property type="project" value="InterPro"/>
</dbReference>
<feature type="transmembrane region" description="Helical" evidence="15">
    <location>
        <begin position="265"/>
        <end position="283"/>
    </location>
</feature>
<evidence type="ECO:0000256" key="8">
    <source>
        <dbReference type="ARBA" id="ARBA00022982"/>
    </source>
</evidence>
<dbReference type="GO" id="GO:0008137">
    <property type="term" value="F:NADH dehydrogenase (ubiquinone) activity"/>
    <property type="evidence" value="ECO:0007669"/>
    <property type="project" value="UniProtKB-EC"/>
</dbReference>
<evidence type="ECO:0000256" key="9">
    <source>
        <dbReference type="ARBA" id="ARBA00022989"/>
    </source>
</evidence>
<dbReference type="InterPro" id="IPR001516">
    <property type="entry name" value="Proton_antipo_N"/>
</dbReference>